<feature type="domain" description="ASCH" evidence="1">
    <location>
        <begin position="5"/>
        <end position="78"/>
    </location>
</feature>
<dbReference type="AlphaFoldDB" id="A0AAD0MNE9"/>
<gene>
    <name evidence="2" type="ORF">MflW12_5000</name>
</gene>
<evidence type="ECO:0000259" key="1">
    <source>
        <dbReference type="Pfam" id="PF04266"/>
    </source>
</evidence>
<sequence>MDLILSMKKEYFDLIKSGKKKYEYIFKMPELNINDKLYLYIPKSKAGIYGYIKIKNVKWISKDEACTFYSNQLKDKEAAYQIMKEWISHRDGCFVLTISEFKEFENYIPYKELKHNYNFNAPQNYNYVKNEYENFLKNQKLKNIS</sequence>
<dbReference type="InterPro" id="IPR015947">
    <property type="entry name" value="PUA-like_sf"/>
</dbReference>
<dbReference type="EMBL" id="CP022432">
    <property type="protein sequence ID" value="AVN65905.1"/>
    <property type="molecule type" value="Genomic_DNA"/>
</dbReference>
<evidence type="ECO:0000313" key="3">
    <source>
        <dbReference type="Proteomes" id="UP000237990"/>
    </source>
</evidence>
<dbReference type="RefSeq" id="WP_023025945.1">
    <property type="nucleotide sequence ID" value="NZ_CP022432.1"/>
</dbReference>
<accession>A0AAD0MNE9</accession>
<name>A0AAD0MNE9_MESFO</name>
<organism evidence="2 3">
    <name type="scientific">Mesoplasma florum</name>
    <name type="common">Acholeplasma florum</name>
    <dbReference type="NCBI Taxonomy" id="2151"/>
    <lineage>
        <taxon>Bacteria</taxon>
        <taxon>Bacillati</taxon>
        <taxon>Mycoplasmatota</taxon>
        <taxon>Mollicutes</taxon>
        <taxon>Entomoplasmatales</taxon>
        <taxon>Entomoplasmataceae</taxon>
        <taxon>Mesoplasma</taxon>
    </lineage>
</organism>
<proteinExistence type="predicted"/>
<reference evidence="2 3" key="1">
    <citation type="submission" date="2017-07" db="EMBL/GenBank/DDBJ databases">
        <title>Comparative genomic analysis of Mesoplasma florum.</title>
        <authorList>
            <person name="Baby V."/>
            <person name="Lachance J.-C."/>
            <person name="Gagnon J."/>
            <person name="Lucier J.-F."/>
            <person name="Matteau D."/>
            <person name="Knight T.F."/>
            <person name="Rodrigue S."/>
        </authorList>
    </citation>
    <scope>NUCLEOTIDE SEQUENCE [LARGE SCALE GENOMIC DNA]</scope>
    <source>
        <strain evidence="2 3">W12</strain>
    </source>
</reference>
<dbReference type="InterPro" id="IPR007374">
    <property type="entry name" value="ASCH_domain"/>
</dbReference>
<dbReference type="Proteomes" id="UP000237990">
    <property type="component" value="Chromosome"/>
</dbReference>
<dbReference type="Pfam" id="PF04266">
    <property type="entry name" value="ASCH"/>
    <property type="match status" value="1"/>
</dbReference>
<protein>
    <recommendedName>
        <fullName evidence="1">ASCH domain-containing protein</fullName>
    </recommendedName>
</protein>
<dbReference type="SUPFAM" id="SSF88697">
    <property type="entry name" value="PUA domain-like"/>
    <property type="match status" value="1"/>
</dbReference>
<evidence type="ECO:0000313" key="2">
    <source>
        <dbReference type="EMBL" id="AVN65905.1"/>
    </source>
</evidence>